<reference evidence="2 3" key="1">
    <citation type="submission" date="2020-05" db="EMBL/GenBank/DDBJ databases">
        <title>Identification and distribution of gene clusters putatively required for synthesis of sphingolipid metabolism inhibitors in phylogenetically diverse species of the filamentous fungus Fusarium.</title>
        <authorList>
            <person name="Kim H.-S."/>
            <person name="Busman M."/>
            <person name="Brown D.W."/>
            <person name="Divon H."/>
            <person name="Uhlig S."/>
            <person name="Proctor R.H."/>
        </authorList>
    </citation>
    <scope>NUCLEOTIDE SEQUENCE [LARGE SCALE GENOMIC DNA]</scope>
    <source>
        <strain evidence="2 3">NRRL 66235</strain>
    </source>
</reference>
<sequence>MPSWTSNNDDKMSSWRDQLSPRNLSFRGFRRASESVAKTTSSTTKDFTMLHYPDRPTRRITEADIPSDEECKKSLINMRKASFVEQIHRRHEIRHQKQLSPVREPAQEELSPLRPPQHELSRTVQPQPQPPTEQPRTFQPHTEQPRIIQAPPSEQPRLEHPRAQQPLRLTFGPFNGQFRSAFGPLTPAEEEPCPLEKVDTVESTATATATPQDSPQAPQPSVSIRKSLLIVDDLNIARGPSPSAVISEAKTIKLERVDNHATPGVSPISSPRPSDASASGWPRRKQSVQMVAIRRSSQDSQKRKQSVHTVVVRRPSKPTADALTSHPVHASSTQVHVRQDSVSDPMCRVCHNGIAETSGTCSSCENDSITATPVEISPNFSRLHYKPTVKKYNRPPPLIPQSLDGIAKLHRPSASLTSDPEANSLSPPASPTSHCSSPAETVKTVATGPSVPPTPMSALLTPEVFKRFQEEVESRAKADDSPSFDDPWMIKSKTPEAADVYEDDWADYYFDEQNFNDDKVTNGPASGATFVPSPVNPGPGWI</sequence>
<feature type="compositionally biased region" description="Polar residues" evidence="1">
    <location>
        <begin position="414"/>
        <end position="439"/>
    </location>
</feature>
<feature type="region of interest" description="Disordered" evidence="1">
    <location>
        <begin position="411"/>
        <end position="457"/>
    </location>
</feature>
<proteinExistence type="predicted"/>
<protein>
    <submittedName>
        <fullName evidence="2">Uncharacterized protein</fullName>
    </submittedName>
</protein>
<dbReference type="OrthoDB" id="5087176at2759"/>
<feature type="region of interest" description="Disordered" evidence="1">
    <location>
        <begin position="257"/>
        <end position="339"/>
    </location>
</feature>
<feature type="region of interest" description="Disordered" evidence="1">
    <location>
        <begin position="91"/>
        <end position="222"/>
    </location>
</feature>
<evidence type="ECO:0000313" key="3">
    <source>
        <dbReference type="Proteomes" id="UP000544331"/>
    </source>
</evidence>
<feature type="region of interest" description="Disordered" evidence="1">
    <location>
        <begin position="1"/>
        <end position="20"/>
    </location>
</feature>
<gene>
    <name evidence="2" type="ORF">FMUND_948</name>
</gene>
<comment type="caution">
    <text evidence="2">The sequence shown here is derived from an EMBL/GenBank/DDBJ whole genome shotgun (WGS) entry which is preliminary data.</text>
</comment>
<feature type="compositionally biased region" description="Polar residues" evidence="1">
    <location>
        <begin position="36"/>
        <end position="46"/>
    </location>
</feature>
<dbReference type="EMBL" id="JAAOAN010000038">
    <property type="protein sequence ID" value="KAF5724325.1"/>
    <property type="molecule type" value="Genomic_DNA"/>
</dbReference>
<name>A0A8H5Z3Y1_9HYPO</name>
<feature type="compositionally biased region" description="Polar residues" evidence="1">
    <location>
        <begin position="201"/>
        <end position="222"/>
    </location>
</feature>
<feature type="compositionally biased region" description="Polar residues" evidence="1">
    <location>
        <begin position="330"/>
        <end position="339"/>
    </location>
</feature>
<feature type="region of interest" description="Disordered" evidence="1">
    <location>
        <begin position="26"/>
        <end position="50"/>
    </location>
</feature>
<keyword evidence="3" id="KW-1185">Reference proteome</keyword>
<evidence type="ECO:0000256" key="1">
    <source>
        <dbReference type="SAM" id="MobiDB-lite"/>
    </source>
</evidence>
<dbReference type="AlphaFoldDB" id="A0A8H5Z3Y1"/>
<evidence type="ECO:0000313" key="2">
    <source>
        <dbReference type="EMBL" id="KAF5724325.1"/>
    </source>
</evidence>
<feature type="region of interest" description="Disordered" evidence="1">
    <location>
        <begin position="519"/>
        <end position="542"/>
    </location>
</feature>
<organism evidence="2 3">
    <name type="scientific">Fusarium mundagurra</name>
    <dbReference type="NCBI Taxonomy" id="1567541"/>
    <lineage>
        <taxon>Eukaryota</taxon>
        <taxon>Fungi</taxon>
        <taxon>Dikarya</taxon>
        <taxon>Ascomycota</taxon>
        <taxon>Pezizomycotina</taxon>
        <taxon>Sordariomycetes</taxon>
        <taxon>Hypocreomycetidae</taxon>
        <taxon>Hypocreales</taxon>
        <taxon>Nectriaceae</taxon>
        <taxon>Fusarium</taxon>
        <taxon>Fusarium fujikuroi species complex</taxon>
    </lineage>
</organism>
<dbReference type="Proteomes" id="UP000544331">
    <property type="component" value="Unassembled WGS sequence"/>
</dbReference>
<accession>A0A8H5Z3Y1</accession>